<dbReference type="Proteomes" id="UP001611450">
    <property type="component" value="Unassembled WGS sequence"/>
</dbReference>
<accession>A0ABW7WJN3</accession>
<proteinExistence type="predicted"/>
<sequence>MAFLACLYSNRVVVPLFPAAGARNRDRLQAVLADARPSLSLLSAHDEITAPILGTALKRVLALSANPGVPEHR</sequence>
<evidence type="ECO:0000313" key="2">
    <source>
        <dbReference type="Proteomes" id="UP001611450"/>
    </source>
</evidence>
<dbReference type="SUPFAM" id="SSF56801">
    <property type="entry name" value="Acetyl-CoA synthetase-like"/>
    <property type="match status" value="1"/>
</dbReference>
<protein>
    <submittedName>
        <fullName evidence="1">Uncharacterized protein</fullName>
    </submittedName>
</protein>
<keyword evidence="2" id="KW-1185">Reference proteome</keyword>
<evidence type="ECO:0000313" key="1">
    <source>
        <dbReference type="EMBL" id="MFI2323204.1"/>
    </source>
</evidence>
<dbReference type="Gene3D" id="3.40.50.12780">
    <property type="entry name" value="N-terminal domain of ligase-like"/>
    <property type="match status" value="1"/>
</dbReference>
<reference evidence="1 2" key="1">
    <citation type="submission" date="2024-10" db="EMBL/GenBank/DDBJ databases">
        <title>The Natural Products Discovery Center: Release of the First 8490 Sequenced Strains for Exploring Actinobacteria Biosynthetic Diversity.</title>
        <authorList>
            <person name="Kalkreuter E."/>
            <person name="Kautsar S.A."/>
            <person name="Yang D."/>
            <person name="Bader C.D."/>
            <person name="Teijaro C.N."/>
            <person name="Fluegel L."/>
            <person name="Davis C.M."/>
            <person name="Simpson J.R."/>
            <person name="Lauterbach L."/>
            <person name="Steele A.D."/>
            <person name="Gui C."/>
            <person name="Meng S."/>
            <person name="Li G."/>
            <person name="Viehrig K."/>
            <person name="Ye F."/>
            <person name="Su P."/>
            <person name="Kiefer A.F."/>
            <person name="Nichols A."/>
            <person name="Cepeda A.J."/>
            <person name="Yan W."/>
            <person name="Fan B."/>
            <person name="Jiang Y."/>
            <person name="Adhikari A."/>
            <person name="Zheng C.-J."/>
            <person name="Schuster L."/>
            <person name="Cowan T.M."/>
            <person name="Smanski M.J."/>
            <person name="Chevrette M.G."/>
            <person name="De Carvalho L.P.S."/>
            <person name="Shen B."/>
        </authorList>
    </citation>
    <scope>NUCLEOTIDE SEQUENCE [LARGE SCALE GENOMIC DNA]</scope>
    <source>
        <strain evidence="1 2">NPDC019626</strain>
    </source>
</reference>
<comment type="caution">
    <text evidence="1">The sequence shown here is derived from an EMBL/GenBank/DDBJ whole genome shotgun (WGS) entry which is preliminary data.</text>
</comment>
<dbReference type="RefSeq" id="WP_396947889.1">
    <property type="nucleotide sequence ID" value="NZ_JBIRXV010000005.1"/>
</dbReference>
<name>A0ABW7WJN3_9NOCA</name>
<gene>
    <name evidence="1" type="ORF">ACH47G_22190</name>
</gene>
<dbReference type="EMBL" id="JBIRXV010000005">
    <property type="protein sequence ID" value="MFI2323204.1"/>
    <property type="molecule type" value="Genomic_DNA"/>
</dbReference>
<dbReference type="InterPro" id="IPR042099">
    <property type="entry name" value="ANL_N_sf"/>
</dbReference>
<organism evidence="1 2">
    <name type="scientific">Nocardia beijingensis</name>
    <dbReference type="NCBI Taxonomy" id="95162"/>
    <lineage>
        <taxon>Bacteria</taxon>
        <taxon>Bacillati</taxon>
        <taxon>Actinomycetota</taxon>
        <taxon>Actinomycetes</taxon>
        <taxon>Mycobacteriales</taxon>
        <taxon>Nocardiaceae</taxon>
        <taxon>Nocardia</taxon>
    </lineage>
</organism>